<gene>
    <name evidence="2" type="ORF">PVAP13_9KG422236</name>
</gene>
<evidence type="ECO:0000313" key="2">
    <source>
        <dbReference type="EMBL" id="KAG2545289.1"/>
    </source>
</evidence>
<protein>
    <submittedName>
        <fullName evidence="2">Uncharacterized protein</fullName>
    </submittedName>
</protein>
<organism evidence="2 3">
    <name type="scientific">Panicum virgatum</name>
    <name type="common">Blackwell switchgrass</name>
    <dbReference type="NCBI Taxonomy" id="38727"/>
    <lineage>
        <taxon>Eukaryota</taxon>
        <taxon>Viridiplantae</taxon>
        <taxon>Streptophyta</taxon>
        <taxon>Embryophyta</taxon>
        <taxon>Tracheophyta</taxon>
        <taxon>Spermatophyta</taxon>
        <taxon>Magnoliopsida</taxon>
        <taxon>Liliopsida</taxon>
        <taxon>Poales</taxon>
        <taxon>Poaceae</taxon>
        <taxon>PACMAD clade</taxon>
        <taxon>Panicoideae</taxon>
        <taxon>Panicodae</taxon>
        <taxon>Paniceae</taxon>
        <taxon>Panicinae</taxon>
        <taxon>Panicum</taxon>
        <taxon>Panicum sect. Hiantes</taxon>
    </lineage>
</organism>
<reference evidence="2" key="1">
    <citation type="submission" date="2020-05" db="EMBL/GenBank/DDBJ databases">
        <title>WGS assembly of Panicum virgatum.</title>
        <authorList>
            <person name="Lovell J.T."/>
            <person name="Jenkins J."/>
            <person name="Shu S."/>
            <person name="Juenger T.E."/>
            <person name="Schmutz J."/>
        </authorList>
    </citation>
    <scope>NUCLEOTIDE SEQUENCE</scope>
    <source>
        <strain evidence="2">AP13</strain>
    </source>
</reference>
<dbReference type="EMBL" id="CM029053">
    <property type="protein sequence ID" value="KAG2545289.1"/>
    <property type="molecule type" value="Genomic_DNA"/>
</dbReference>
<comment type="caution">
    <text evidence="2">The sequence shown here is derived from an EMBL/GenBank/DDBJ whole genome shotgun (WGS) entry which is preliminary data.</text>
</comment>
<feature type="region of interest" description="Disordered" evidence="1">
    <location>
        <begin position="1"/>
        <end position="29"/>
    </location>
</feature>
<proteinExistence type="predicted"/>
<dbReference type="AlphaFoldDB" id="A0A8T0NAU4"/>
<sequence>MPLHRRPAPVDIGRAQAEPPSVRVREPEPEAVVGDVLRAALEGQRPGAFPAPRPAHRVERVRAAELRGHPDDRATRVPRRRRRRTRLSRFLGRRSAATGGGPRTSPRGGGRRSGPATRTTACRGCRGVRGRRAYRRPRPRRAAAACSCLGAGPARHARPSCACRRSWCGGAR</sequence>
<accession>A0A8T0NAU4</accession>
<feature type="region of interest" description="Disordered" evidence="1">
    <location>
        <begin position="64"/>
        <end position="122"/>
    </location>
</feature>
<feature type="compositionally biased region" description="Basic residues" evidence="1">
    <location>
        <begin position="76"/>
        <end position="87"/>
    </location>
</feature>
<feature type="compositionally biased region" description="Basic and acidic residues" evidence="1">
    <location>
        <begin position="64"/>
        <end position="75"/>
    </location>
</feature>
<feature type="compositionally biased region" description="Gly residues" evidence="1">
    <location>
        <begin position="98"/>
        <end position="112"/>
    </location>
</feature>
<name>A0A8T0NAU4_PANVG</name>
<feature type="compositionally biased region" description="Low complexity" evidence="1">
    <location>
        <begin position="113"/>
        <end position="122"/>
    </location>
</feature>
<evidence type="ECO:0000256" key="1">
    <source>
        <dbReference type="SAM" id="MobiDB-lite"/>
    </source>
</evidence>
<evidence type="ECO:0000313" key="3">
    <source>
        <dbReference type="Proteomes" id="UP000823388"/>
    </source>
</evidence>
<dbReference type="Proteomes" id="UP000823388">
    <property type="component" value="Chromosome 9K"/>
</dbReference>
<keyword evidence="3" id="KW-1185">Reference proteome</keyword>